<feature type="transmembrane region" description="Helical" evidence="1">
    <location>
        <begin position="20"/>
        <end position="38"/>
    </location>
</feature>
<keyword evidence="1" id="KW-0472">Membrane</keyword>
<keyword evidence="1" id="KW-1133">Transmembrane helix</keyword>
<dbReference type="RefSeq" id="WP_275574602.1">
    <property type="nucleotide sequence ID" value="NZ_JSWE01000055.1"/>
</dbReference>
<dbReference type="AlphaFoldDB" id="A0A0C1N124"/>
<evidence type="ECO:0000313" key="3">
    <source>
        <dbReference type="Proteomes" id="UP000031258"/>
    </source>
</evidence>
<organism evidence="2 3">
    <name type="scientific">Candidatus Jidaibacter acanthamoebae</name>
    <dbReference type="NCBI Taxonomy" id="86105"/>
    <lineage>
        <taxon>Bacteria</taxon>
        <taxon>Pseudomonadati</taxon>
        <taxon>Pseudomonadota</taxon>
        <taxon>Alphaproteobacteria</taxon>
        <taxon>Rickettsiales</taxon>
        <taxon>Candidatus Midichloriaceae</taxon>
        <taxon>Candidatus Jidaibacter</taxon>
    </lineage>
</organism>
<dbReference type="EMBL" id="JSWE01000055">
    <property type="protein sequence ID" value="KIE06036.1"/>
    <property type="molecule type" value="Genomic_DNA"/>
</dbReference>
<name>A0A0C1N124_9RICK</name>
<gene>
    <name evidence="2" type="ORF">NF27_CD00120</name>
</gene>
<evidence type="ECO:0000313" key="2">
    <source>
        <dbReference type="EMBL" id="KIE06036.1"/>
    </source>
</evidence>
<evidence type="ECO:0000256" key="1">
    <source>
        <dbReference type="SAM" id="Phobius"/>
    </source>
</evidence>
<accession>A0A0C1N124</accession>
<dbReference type="STRING" id="86105.NF27_CD00120"/>
<reference evidence="2 3" key="1">
    <citation type="submission" date="2014-11" db="EMBL/GenBank/DDBJ databases">
        <title>A Rickettsiales Symbiont of Amoebae With Ancient Features.</title>
        <authorList>
            <person name="Schulz F."/>
            <person name="Martijn J."/>
            <person name="Wascher F."/>
            <person name="Kostanjsek R."/>
            <person name="Ettema T.J."/>
            <person name="Horn M."/>
        </authorList>
    </citation>
    <scope>NUCLEOTIDE SEQUENCE [LARGE SCALE GENOMIC DNA]</scope>
    <source>
        <strain evidence="2 3">UWC36</strain>
    </source>
</reference>
<protein>
    <submittedName>
        <fullName evidence="2">Uncharacterized protein</fullName>
    </submittedName>
</protein>
<keyword evidence="1" id="KW-0812">Transmembrane</keyword>
<sequence length="43" mass="5270">MIKMVWQEMRMVMSKEFIKLSILLLAWIITYLSLYISIRYLSI</sequence>
<keyword evidence="3" id="KW-1185">Reference proteome</keyword>
<comment type="caution">
    <text evidence="2">The sequence shown here is derived from an EMBL/GenBank/DDBJ whole genome shotgun (WGS) entry which is preliminary data.</text>
</comment>
<proteinExistence type="predicted"/>
<dbReference type="Proteomes" id="UP000031258">
    <property type="component" value="Unassembled WGS sequence"/>
</dbReference>